<reference evidence="2" key="1">
    <citation type="journal article" date="2019" name="Int. J. Syst. Evol. Microbiol.">
        <title>The Global Catalogue of Microorganisms (GCM) 10K type strain sequencing project: providing services to taxonomists for standard genome sequencing and annotation.</title>
        <authorList>
            <consortium name="The Broad Institute Genomics Platform"/>
            <consortium name="The Broad Institute Genome Sequencing Center for Infectious Disease"/>
            <person name="Wu L."/>
            <person name="Ma J."/>
        </authorList>
    </citation>
    <scope>NUCLEOTIDE SEQUENCE [LARGE SCALE GENOMIC DNA]</scope>
    <source>
        <strain evidence="2">JCM 11496</strain>
    </source>
</reference>
<comment type="caution">
    <text evidence="1">The sequence shown here is derived from an EMBL/GenBank/DDBJ whole genome shotgun (WGS) entry which is preliminary data.</text>
</comment>
<organism evidence="1 2">
    <name type="scientific">Arthrobacter flavus</name>
    <dbReference type="NCBI Taxonomy" id="95172"/>
    <lineage>
        <taxon>Bacteria</taxon>
        <taxon>Bacillati</taxon>
        <taxon>Actinomycetota</taxon>
        <taxon>Actinomycetes</taxon>
        <taxon>Micrococcales</taxon>
        <taxon>Micrococcaceae</taxon>
        <taxon>Arthrobacter</taxon>
    </lineage>
</organism>
<sequence>MTTTPLRIGVLVGSTTPPDQVIRSTLGAQSLESALEEWTGQPVEVTLVSWLAPTTLGGQQRRAVADLRPGRLDRLLQKLGAGSLYQFLSRTPPGRLLNSLGPLDQSRVFWRAISSDSPYVEALEATDLLIAVDLPAVRTAWAVLRRGKVSGAFYGLGGTRRAFKDRYQH</sequence>
<gene>
    <name evidence="1" type="ORF">ACFSFX_15515</name>
</gene>
<name>A0ABW4QBJ4_9MICC</name>
<protein>
    <submittedName>
        <fullName evidence="1">Uncharacterized protein</fullName>
    </submittedName>
</protein>
<proteinExistence type="predicted"/>
<keyword evidence="2" id="KW-1185">Reference proteome</keyword>
<dbReference type="EMBL" id="JBHUGA010000061">
    <property type="protein sequence ID" value="MFD1847999.1"/>
    <property type="molecule type" value="Genomic_DNA"/>
</dbReference>
<evidence type="ECO:0000313" key="2">
    <source>
        <dbReference type="Proteomes" id="UP001597307"/>
    </source>
</evidence>
<dbReference type="Proteomes" id="UP001597307">
    <property type="component" value="Unassembled WGS sequence"/>
</dbReference>
<dbReference type="RefSeq" id="WP_343881165.1">
    <property type="nucleotide sequence ID" value="NZ_BAAAIJ010000056.1"/>
</dbReference>
<accession>A0ABW4QBJ4</accession>
<evidence type="ECO:0000313" key="1">
    <source>
        <dbReference type="EMBL" id="MFD1847999.1"/>
    </source>
</evidence>